<accession>A0ABU8WF01</accession>
<evidence type="ECO:0000313" key="2">
    <source>
        <dbReference type="EMBL" id="MEJ8846077.1"/>
    </source>
</evidence>
<keyword evidence="3" id="KW-1185">Reference proteome</keyword>
<proteinExistence type="predicted"/>
<dbReference type="InterPro" id="IPR007312">
    <property type="entry name" value="Phosphoesterase"/>
</dbReference>
<dbReference type="Pfam" id="PF04185">
    <property type="entry name" value="Phosphoesterase"/>
    <property type="match status" value="1"/>
</dbReference>
<sequence>MTEKITIRAGVNPSALAFDGACVWVANWASNNVMRIQAATAVTMGTYPVLAPSGLAFDGTDMVVLSADGLLKLSIETGEVVGKYAYALASDDQPSAITADGTNVWAVNYRHSSVSKLLTRSGELVGTYPTGERPSALAFDGTHIWVTSEFGESVTKLMAATGAVVGTYRVAESSGGLVCDGTHVWVSGTGRGIVTKLAVDTGAVVWERPAGNSPQEIAFDGHCIWAADQARGVITKLDAASGEVVETIDRVSSAAVMVFDGTCMWVANYADKLVTRVVATGAAGTSGRPMQQIEHVVLLMMENRSFDSLLGWLYEKGHPARHVPPLRQGLRAYEGLQGLDLGAFENVDATGRIKVRPTRGAQGLNVPNIAPGENFAQVATQLYEWPFEMTFAPPIQITPGGVLAAGRWRTHDAVKGMSPAQVHEALSATLADHSTQGQAYFSAFPDSRPLNGPPADDLAGKLAIVALLRDAKIRDVPWLKSHTDDEHRNTVIAWLANTFSIPAGELQGSANEDLVLMAWTRSRKASMKGYVRDYTNVLRHLAFPEDAVGRYASHVMQSFTPDQLPVINGLAEHYAVSDMWFSSVPSQTNPNRAFAMCGTSMGLVNNGFLEKDSRAAPIENAFGYLIGDDRFESKTIFNALEEAHSTWKVFYQSGYLPSNIYNAIQLATGGSIAAEIGFAARAPLLALGQVILAAISADHAQYLKELSSPDVVSDYTHRLFPEILRVANADSHFAKLDDFHTLARAGKLPHFSYLQPEWTIAHAGTGGGFGSTLGIQSVLFHQGRDYHPPGNLDAAENLVKDIYDSLIANRAAWEKTLFVLTFDEPVGSFDHVPPPAAIPPWGDGSSQIKQESSFDFRRYGGRVPAILVSPWIEKGTVFRSKTEAPYDHTSLIATILKWRGLEKNIPDFGSRTAKAPTFDGVPSLKTARRDEKAVRFLKSHANGEPLAYHDRFWLKDHKGRYVAGFAEHYVLPFSTVAADPNISEFFPILSNMAPAAKRTEFYFENAEDRPYAGGVQAIPGAKTRLVAAESGLGAYNVLGAWKDSTDAYYFNDYMEGDNSTRQTWILVKDKPGPVHFGDRVGIQSAYEFGWATGGSGQCLVPCYDHENYLTTIAPGNRSWYLHFYENSEYLWTLEPVDRR</sequence>
<comment type="caution">
    <text evidence="2">The sequence shown here is derived from an EMBL/GenBank/DDBJ whole genome shotgun (WGS) entry which is preliminary data.</text>
</comment>
<dbReference type="SUPFAM" id="SSF51004">
    <property type="entry name" value="C-terminal (heme d1) domain of cytochrome cd1-nitrite reductase"/>
    <property type="match status" value="1"/>
</dbReference>
<dbReference type="Gene3D" id="2.130.10.10">
    <property type="entry name" value="YVTN repeat-like/Quinoprotein amine dehydrogenase"/>
    <property type="match status" value="2"/>
</dbReference>
<protein>
    <submittedName>
        <fullName evidence="2">Bifunctional YncE family protein/alkaline phosphatase family protein</fullName>
    </submittedName>
</protein>
<dbReference type="Gene3D" id="3.40.720.10">
    <property type="entry name" value="Alkaline Phosphatase, subunit A"/>
    <property type="match status" value="2"/>
</dbReference>
<dbReference type="SUPFAM" id="SSF63825">
    <property type="entry name" value="YWTD domain"/>
    <property type="match status" value="1"/>
</dbReference>
<keyword evidence="1" id="KW-0378">Hydrolase</keyword>
<dbReference type="InterPro" id="IPR011048">
    <property type="entry name" value="Haem_d1_sf"/>
</dbReference>
<gene>
    <name evidence="2" type="ORF">WKW82_05440</name>
</gene>
<evidence type="ECO:0000256" key="1">
    <source>
        <dbReference type="ARBA" id="ARBA00022801"/>
    </source>
</evidence>
<dbReference type="InterPro" id="IPR015943">
    <property type="entry name" value="WD40/YVTN_repeat-like_dom_sf"/>
</dbReference>
<dbReference type="EMBL" id="JBBKZT010000002">
    <property type="protein sequence ID" value="MEJ8846077.1"/>
    <property type="molecule type" value="Genomic_DNA"/>
</dbReference>
<dbReference type="Proteomes" id="UP001385892">
    <property type="component" value="Unassembled WGS sequence"/>
</dbReference>
<name>A0ABU8WF01_9BURK</name>
<reference evidence="2 3" key="1">
    <citation type="submission" date="2024-03" db="EMBL/GenBank/DDBJ databases">
        <title>Novel species of the genus Variovorax.</title>
        <authorList>
            <person name="Liu Q."/>
            <person name="Xin Y.-H."/>
        </authorList>
    </citation>
    <scope>NUCLEOTIDE SEQUENCE [LARGE SCALE GENOMIC DNA]</scope>
    <source>
        <strain evidence="2 3">KACC 18900</strain>
    </source>
</reference>
<organism evidence="2 3">
    <name type="scientific">Variovorax rhizosphaerae</name>
    <dbReference type="NCBI Taxonomy" id="1836200"/>
    <lineage>
        <taxon>Bacteria</taxon>
        <taxon>Pseudomonadati</taxon>
        <taxon>Pseudomonadota</taxon>
        <taxon>Betaproteobacteria</taxon>
        <taxon>Burkholderiales</taxon>
        <taxon>Comamonadaceae</taxon>
        <taxon>Variovorax</taxon>
    </lineage>
</organism>
<dbReference type="InterPro" id="IPR017850">
    <property type="entry name" value="Alkaline_phosphatase_core_sf"/>
</dbReference>
<dbReference type="PANTHER" id="PTHR31956:SF1">
    <property type="entry name" value="NON-SPECIFIC PHOSPHOLIPASE C1"/>
    <property type="match status" value="1"/>
</dbReference>
<dbReference type="RefSeq" id="WP_340341229.1">
    <property type="nucleotide sequence ID" value="NZ_JBBKZT010000002.1"/>
</dbReference>
<evidence type="ECO:0000313" key="3">
    <source>
        <dbReference type="Proteomes" id="UP001385892"/>
    </source>
</evidence>
<dbReference type="PANTHER" id="PTHR31956">
    <property type="entry name" value="NON-SPECIFIC PHOSPHOLIPASE C4-RELATED"/>
    <property type="match status" value="1"/>
</dbReference>